<gene>
    <name evidence="2" type="ORF">LCGC14_0196330</name>
</gene>
<accession>A0A0F9UKP1</accession>
<keyword evidence="1" id="KW-0812">Transmembrane</keyword>
<keyword evidence="1" id="KW-0472">Membrane</keyword>
<evidence type="ECO:0000313" key="2">
    <source>
        <dbReference type="EMBL" id="KKN93800.1"/>
    </source>
</evidence>
<keyword evidence="1" id="KW-1133">Transmembrane helix</keyword>
<dbReference type="AlphaFoldDB" id="A0A0F9UKP1"/>
<feature type="transmembrane region" description="Helical" evidence="1">
    <location>
        <begin position="37"/>
        <end position="56"/>
    </location>
</feature>
<proteinExistence type="predicted"/>
<organism evidence="2">
    <name type="scientific">marine sediment metagenome</name>
    <dbReference type="NCBI Taxonomy" id="412755"/>
    <lineage>
        <taxon>unclassified sequences</taxon>
        <taxon>metagenomes</taxon>
        <taxon>ecological metagenomes</taxon>
    </lineage>
</organism>
<name>A0A0F9UKP1_9ZZZZ</name>
<protein>
    <submittedName>
        <fullName evidence="2">Uncharacterized protein</fullName>
    </submittedName>
</protein>
<comment type="caution">
    <text evidence="2">The sequence shown here is derived from an EMBL/GenBank/DDBJ whole genome shotgun (WGS) entry which is preliminary data.</text>
</comment>
<sequence length="61" mass="7274">MAFTNRYLKSFHWFSLGMVVGWGVSRRAEIENWNQDYIWLILILIPFLMIGLDSLLPEKKD</sequence>
<evidence type="ECO:0000256" key="1">
    <source>
        <dbReference type="SAM" id="Phobius"/>
    </source>
</evidence>
<reference evidence="2" key="1">
    <citation type="journal article" date="2015" name="Nature">
        <title>Complex archaea that bridge the gap between prokaryotes and eukaryotes.</title>
        <authorList>
            <person name="Spang A."/>
            <person name="Saw J.H."/>
            <person name="Jorgensen S.L."/>
            <person name="Zaremba-Niedzwiedzka K."/>
            <person name="Martijn J."/>
            <person name="Lind A.E."/>
            <person name="van Eijk R."/>
            <person name="Schleper C."/>
            <person name="Guy L."/>
            <person name="Ettema T.J."/>
        </authorList>
    </citation>
    <scope>NUCLEOTIDE SEQUENCE</scope>
</reference>
<dbReference type="EMBL" id="LAZR01000084">
    <property type="protein sequence ID" value="KKN93800.1"/>
    <property type="molecule type" value="Genomic_DNA"/>
</dbReference>